<gene>
    <name evidence="1" type="ORF">GMD59_14880</name>
</gene>
<reference evidence="1 2" key="1">
    <citation type="journal article" date="2019" name="Nat. Med.">
        <title>A library of human gut bacterial isolates paired with longitudinal multiomics data enables mechanistic microbiome research.</title>
        <authorList>
            <person name="Poyet M."/>
            <person name="Groussin M."/>
            <person name="Gibbons S.M."/>
            <person name="Avila-Pacheco J."/>
            <person name="Jiang X."/>
            <person name="Kearney S.M."/>
            <person name="Perrotta A.R."/>
            <person name="Berdy B."/>
            <person name="Zhao S."/>
            <person name="Lieberman T.D."/>
            <person name="Swanson P.K."/>
            <person name="Smith M."/>
            <person name="Roesemann S."/>
            <person name="Alexander J.E."/>
            <person name="Rich S.A."/>
            <person name="Livny J."/>
            <person name="Vlamakis H."/>
            <person name="Clish C."/>
            <person name="Bullock K."/>
            <person name="Deik A."/>
            <person name="Scott J."/>
            <person name="Pierce K.A."/>
            <person name="Xavier R.J."/>
            <person name="Alm E.J."/>
        </authorList>
    </citation>
    <scope>NUCLEOTIDE SEQUENCE [LARGE SCALE GENOMIC DNA]</scope>
    <source>
        <strain evidence="1 2">BIOML-A4</strain>
    </source>
</reference>
<evidence type="ECO:0000313" key="1">
    <source>
        <dbReference type="EMBL" id="MTS28560.1"/>
    </source>
</evidence>
<dbReference type="RefSeq" id="WP_155202462.1">
    <property type="nucleotide sequence ID" value="NZ_WMZN01000032.1"/>
</dbReference>
<protein>
    <submittedName>
        <fullName evidence="1">Uncharacterized protein</fullName>
    </submittedName>
</protein>
<comment type="caution">
    <text evidence="1">The sequence shown here is derived from an EMBL/GenBank/DDBJ whole genome shotgun (WGS) entry which is preliminary data.</text>
</comment>
<dbReference type="Proteomes" id="UP000472755">
    <property type="component" value="Unassembled WGS sequence"/>
</dbReference>
<accession>A0A6L6LUY8</accession>
<sequence length="145" mass="16500">MEVKYDAMGNLTCVLDMDGYEYALTVRSHAIRRVVERWAYKNLMTSAETGKLFADMMLCKSMADFILWEIPLDGKSHSFCVWDKQQNVAYTMSVVGQHIIIHTALFAPKTPIWHDSGDRLLIVEMDGTVRETADAETSDFATKNK</sequence>
<dbReference type="EMBL" id="WMZU01000029">
    <property type="protein sequence ID" value="MTS28560.1"/>
    <property type="molecule type" value="Genomic_DNA"/>
</dbReference>
<evidence type="ECO:0000313" key="2">
    <source>
        <dbReference type="Proteomes" id="UP000472755"/>
    </source>
</evidence>
<name>A0A6L6LUY8_9FIRM</name>
<dbReference type="AlphaFoldDB" id="A0A6L6LUY8"/>
<proteinExistence type="predicted"/>
<organism evidence="1 2">
    <name type="scientific">Ruthenibacterium lactatiformans</name>
    <dbReference type="NCBI Taxonomy" id="1550024"/>
    <lineage>
        <taxon>Bacteria</taxon>
        <taxon>Bacillati</taxon>
        <taxon>Bacillota</taxon>
        <taxon>Clostridia</taxon>
        <taxon>Eubacteriales</taxon>
        <taxon>Oscillospiraceae</taxon>
        <taxon>Ruthenibacterium</taxon>
    </lineage>
</organism>